<gene>
    <name evidence="1" type="ORF">F0M18_13835</name>
</gene>
<dbReference type="Proteomes" id="UP000323708">
    <property type="component" value="Unassembled WGS sequence"/>
</dbReference>
<dbReference type="RefSeq" id="WP_149612050.1">
    <property type="nucleotide sequence ID" value="NZ_VTUX01000007.1"/>
</dbReference>
<evidence type="ECO:0000313" key="1">
    <source>
        <dbReference type="EMBL" id="KAA1189439.1"/>
    </source>
</evidence>
<dbReference type="AlphaFoldDB" id="A0A5B0WUA4"/>
<organism evidence="1 2">
    <name type="scientific">Pseudohalioglobus sediminis</name>
    <dbReference type="NCBI Taxonomy" id="2606449"/>
    <lineage>
        <taxon>Bacteria</taxon>
        <taxon>Pseudomonadati</taxon>
        <taxon>Pseudomonadota</taxon>
        <taxon>Gammaproteobacteria</taxon>
        <taxon>Cellvibrionales</taxon>
        <taxon>Halieaceae</taxon>
        <taxon>Pseudohalioglobus</taxon>
    </lineage>
</organism>
<name>A0A5B0WUA4_9GAMM</name>
<evidence type="ECO:0000313" key="2">
    <source>
        <dbReference type="Proteomes" id="UP000323708"/>
    </source>
</evidence>
<evidence type="ECO:0008006" key="3">
    <source>
        <dbReference type="Google" id="ProtNLM"/>
    </source>
</evidence>
<dbReference type="SUPFAM" id="SSF54593">
    <property type="entry name" value="Glyoxalase/Bleomycin resistance protein/Dihydroxybiphenyl dioxygenase"/>
    <property type="match status" value="1"/>
</dbReference>
<dbReference type="EMBL" id="VTUX01000007">
    <property type="protein sequence ID" value="KAA1189439.1"/>
    <property type="molecule type" value="Genomic_DNA"/>
</dbReference>
<dbReference type="Gene3D" id="3.10.180.10">
    <property type="entry name" value="2,3-Dihydroxybiphenyl 1,2-Dioxygenase, domain 1"/>
    <property type="match status" value="1"/>
</dbReference>
<dbReference type="InterPro" id="IPR029068">
    <property type="entry name" value="Glyas_Bleomycin-R_OHBP_Dase"/>
</dbReference>
<protein>
    <recommendedName>
        <fullName evidence="3">VOC domain-containing protein</fullName>
    </recommendedName>
</protein>
<comment type="caution">
    <text evidence="1">The sequence shown here is derived from an EMBL/GenBank/DDBJ whole genome shotgun (WGS) entry which is preliminary data.</text>
</comment>
<accession>A0A5B0WUA4</accession>
<proteinExistence type="predicted"/>
<sequence length="152" mass="17934">MPALRFNHMELTMPPGALERDRQDIVDFYSAVFDFDAIDVPLFDSTGLLLRTDEDTSQFLLLMEQEEHLQSPGYDHLGFLFESRAEVDEKLALCKQWQRKDDRVRIKEYDDLVIPPTTTHAFYVQFLLPIWFDIQVIEYEDGAGPQKNWVYR</sequence>
<keyword evidence="2" id="KW-1185">Reference proteome</keyword>
<reference evidence="1 2" key="1">
    <citation type="submission" date="2019-09" db="EMBL/GenBank/DDBJ databases">
        <authorList>
            <person name="Chen X.-Y."/>
        </authorList>
    </citation>
    <scope>NUCLEOTIDE SEQUENCE [LARGE SCALE GENOMIC DNA]</scope>
    <source>
        <strain evidence="1 2">NY5</strain>
    </source>
</reference>